<feature type="domain" description="YbaK/aminoacyl-tRNA synthetase-associated" evidence="1">
    <location>
        <begin position="27"/>
        <end position="153"/>
    </location>
</feature>
<dbReference type="Proteomes" id="UP000034190">
    <property type="component" value="Unassembled WGS sequence"/>
</dbReference>
<evidence type="ECO:0000313" key="2">
    <source>
        <dbReference type="EMBL" id="KKR91293.1"/>
    </source>
</evidence>
<protein>
    <submittedName>
        <fullName evidence="2">YbaK/prolyl-tRNA synthetase associated region</fullName>
    </submittedName>
</protein>
<organism evidence="2 3">
    <name type="scientific">Candidatus Falkowbacteria bacterium GW2011_GWA2_41_14</name>
    <dbReference type="NCBI Taxonomy" id="1618635"/>
    <lineage>
        <taxon>Bacteria</taxon>
        <taxon>Candidatus Falkowiibacteriota</taxon>
    </lineage>
</organism>
<sequence length="166" mass="18123">MSKITKFPLVLAKYLKKAKVKHNILEHKTVYTAHDVAATMGKKLNEIAKSLLVVADKDYYLAILPADHNLDFKKLAELVSKVAGRKTKVVKISGEEVMAKLLKVKAGAMSAFGSLHKLPVVMEKKLAGAKKAVFSSGSFNHSVEMAVKDFIKLEKAVLGSFGAKKK</sequence>
<gene>
    <name evidence="2" type="ORF">UU43_C0010G0007</name>
</gene>
<reference evidence="2 3" key="1">
    <citation type="journal article" date="2015" name="Nature">
        <title>rRNA introns, odd ribosomes, and small enigmatic genomes across a large radiation of phyla.</title>
        <authorList>
            <person name="Brown C.T."/>
            <person name="Hug L.A."/>
            <person name="Thomas B.C."/>
            <person name="Sharon I."/>
            <person name="Castelle C.J."/>
            <person name="Singh A."/>
            <person name="Wilkins M.J."/>
            <person name="Williams K.H."/>
            <person name="Banfield J.F."/>
        </authorList>
    </citation>
    <scope>NUCLEOTIDE SEQUENCE [LARGE SCALE GENOMIC DNA]</scope>
</reference>
<dbReference type="PANTHER" id="PTHR30411">
    <property type="entry name" value="CYTOPLASMIC PROTEIN"/>
    <property type="match status" value="1"/>
</dbReference>
<name>A0A0G0URC2_9BACT</name>
<evidence type="ECO:0000259" key="1">
    <source>
        <dbReference type="Pfam" id="PF04073"/>
    </source>
</evidence>
<dbReference type="InterPro" id="IPR036754">
    <property type="entry name" value="YbaK/aa-tRNA-synt-asso_dom_sf"/>
</dbReference>
<dbReference type="CDD" id="cd04332">
    <property type="entry name" value="YbaK_like"/>
    <property type="match status" value="1"/>
</dbReference>
<dbReference type="InterPro" id="IPR007214">
    <property type="entry name" value="YbaK/aa-tRNA-synth-assoc-dom"/>
</dbReference>
<keyword evidence="2" id="KW-0030">Aminoacyl-tRNA synthetase</keyword>
<dbReference type="Gene3D" id="3.90.960.10">
    <property type="entry name" value="YbaK/aminoacyl-tRNA synthetase-associated domain"/>
    <property type="match status" value="1"/>
</dbReference>
<dbReference type="SUPFAM" id="SSF55826">
    <property type="entry name" value="YbaK/ProRS associated domain"/>
    <property type="match status" value="1"/>
</dbReference>
<dbReference type="AlphaFoldDB" id="A0A0G0URC2"/>
<dbReference type="EMBL" id="LCAP01000010">
    <property type="protein sequence ID" value="KKR91293.1"/>
    <property type="molecule type" value="Genomic_DNA"/>
</dbReference>
<dbReference type="GO" id="GO:0002161">
    <property type="term" value="F:aminoacyl-tRNA deacylase activity"/>
    <property type="evidence" value="ECO:0007669"/>
    <property type="project" value="InterPro"/>
</dbReference>
<accession>A0A0G0URC2</accession>
<dbReference type="GO" id="GO:0004812">
    <property type="term" value="F:aminoacyl-tRNA ligase activity"/>
    <property type="evidence" value="ECO:0007669"/>
    <property type="project" value="UniProtKB-KW"/>
</dbReference>
<dbReference type="PANTHER" id="PTHR30411:SF9">
    <property type="entry name" value="MULTIFUNCTIONAL SER_THR-TRNA DEACYLASE PROXP-Y"/>
    <property type="match status" value="1"/>
</dbReference>
<keyword evidence="2" id="KW-0436">Ligase</keyword>
<comment type="caution">
    <text evidence="2">The sequence shown here is derived from an EMBL/GenBank/DDBJ whole genome shotgun (WGS) entry which is preliminary data.</text>
</comment>
<dbReference type="Pfam" id="PF04073">
    <property type="entry name" value="tRNA_edit"/>
    <property type="match status" value="1"/>
</dbReference>
<proteinExistence type="predicted"/>
<evidence type="ECO:0000313" key="3">
    <source>
        <dbReference type="Proteomes" id="UP000034190"/>
    </source>
</evidence>